<sequence length="527" mass="61500">MQKRIQEKAPKVDYRLLYKKQILDYLESLKDTEQTIWQMDESMKRLFRIGEQVIPVCLAKLRENDEEIAPIVCYALEFANDYSVVEPLMDILIMPNVSDRIKARILAVLTHYGIDASELPLEIIMEDFDKMASDSMAEMLEDIESDPFLIPYILDDLDEFSLEMKLAYIKDLGAQKDERAIPILEIMASVDDYPVAHEAIKALGQIKSGKALYVLYKLATKSAEEDIQRIAHRESQRLKFNGISMEFFEPWENLQNPAKVFISSIDGIGSRVLWIAWKNPFKSRKLSFMNLLISADMGVRDCWGVSNITTREFNSSVKDFSRTTVVTKCDLDYAITLLGDALFFNKTKDYPIPYQFYFWKHLLEQNCRINCEPYYPQFTGYDLELIEKDQECFKSTFDLFNHSFFNDWFIAHPRVYDYAEENKSRKGYLIKKMTYQKAEKLFARFTEELIEPNADKVKRMLELSADFLDKAGQTEIAKTALCAFLHMDIKPLHHHPFIQRMIIESIKVALNNMKNGFDMRFNPGDFE</sequence>
<gene>
    <name evidence="1" type="ordered locus">TEPIRE1_1837</name>
</gene>
<accession>L0S466</accession>
<evidence type="ECO:0008006" key="3">
    <source>
        <dbReference type="Google" id="ProtNLM"/>
    </source>
</evidence>
<dbReference type="KEGG" id="tep:TepRe1_1704"/>
<organism evidence="1 2">
    <name type="scientific">Tepidanaerobacter acetatoxydans (strain DSM 21804 / JCM 16047 / Re1)</name>
    <dbReference type="NCBI Taxonomy" id="1209989"/>
    <lineage>
        <taxon>Bacteria</taxon>
        <taxon>Bacillati</taxon>
        <taxon>Bacillota</taxon>
        <taxon>Clostridia</taxon>
        <taxon>Thermosediminibacterales</taxon>
        <taxon>Tepidanaerobacteraceae</taxon>
        <taxon>Tepidanaerobacter</taxon>
    </lineage>
</organism>
<dbReference type="KEGG" id="tae:TepiRe1_1837"/>
<reference evidence="2" key="1">
    <citation type="journal article" date="2013" name="Genome Announc.">
        <title>First genome sequence of a syntrophic acetate-oxidizing bacterium, Tepidanaerobacter acetatoxydans strain Re1.</title>
        <authorList>
            <person name="Manzoor S."/>
            <person name="Bongcam-Rudloff E."/>
            <person name="Schnurer A."/>
            <person name="Muller B."/>
        </authorList>
    </citation>
    <scope>NUCLEOTIDE SEQUENCE [LARGE SCALE GENOMIC DNA]</scope>
    <source>
        <strain evidence="2">Re1</strain>
    </source>
</reference>
<dbReference type="Gene3D" id="1.25.10.10">
    <property type="entry name" value="Leucine-rich Repeat Variant"/>
    <property type="match status" value="1"/>
</dbReference>
<dbReference type="Pfam" id="PF13646">
    <property type="entry name" value="HEAT_2"/>
    <property type="match status" value="1"/>
</dbReference>
<dbReference type="InterPro" id="IPR016024">
    <property type="entry name" value="ARM-type_fold"/>
</dbReference>
<dbReference type="AlphaFoldDB" id="F4LWW8"/>
<accession>F4LWW8</accession>
<evidence type="ECO:0000313" key="2">
    <source>
        <dbReference type="Proteomes" id="UP000010802"/>
    </source>
</evidence>
<name>F4LWW8_TEPAE</name>
<protein>
    <recommendedName>
        <fullName evidence="3">HEAT domain containing protein</fullName>
    </recommendedName>
</protein>
<dbReference type="SUPFAM" id="SSF48371">
    <property type="entry name" value="ARM repeat"/>
    <property type="match status" value="1"/>
</dbReference>
<dbReference type="HOGENOM" id="CLU_516714_0_0_9"/>
<dbReference type="InterPro" id="IPR011989">
    <property type="entry name" value="ARM-like"/>
</dbReference>
<dbReference type="OrthoDB" id="5390106at2"/>
<dbReference type="Proteomes" id="UP000010802">
    <property type="component" value="Chromosome"/>
</dbReference>
<dbReference type="EMBL" id="HF563609">
    <property type="protein sequence ID" value="CCP26638.1"/>
    <property type="molecule type" value="Genomic_DNA"/>
</dbReference>
<dbReference type="RefSeq" id="WP_013778762.1">
    <property type="nucleotide sequence ID" value="NC_015519.1"/>
</dbReference>
<dbReference type="STRING" id="1209989.TepRe1_1704"/>
<keyword evidence="2" id="KW-1185">Reference proteome</keyword>
<proteinExistence type="predicted"/>
<evidence type="ECO:0000313" key="1">
    <source>
        <dbReference type="EMBL" id="CCP26638.1"/>
    </source>
</evidence>
<dbReference type="eggNOG" id="COG1413">
    <property type="taxonomic scope" value="Bacteria"/>
</dbReference>
<dbReference type="PATRIC" id="fig|1209989.3.peg.2119"/>